<evidence type="ECO:0000313" key="2">
    <source>
        <dbReference type="Proteomes" id="UP000308600"/>
    </source>
</evidence>
<sequence length="319" mass="35314">MSDPGPSVILDKLNPRTITSIEIGTLLALFVHGTLLPQYLTYYKQYPNDSALLKCVVAATGLACLGHITSIIWALYEISVIGPMKDPSKPFAMPLMIPIGLIFTAVLQFLVQLTYVYRMHKFSKNIMVPIFASLGVLYNIIAAPVFAAKFPLTSFQDQLAYEHKRFWLINSQFINTAVNDVVITISMCYYLKKGRQDGLRRTKRVIERLVLWTIQSSAPTCFLGIAVVTTFMLDLSNNVWIGLSIFATPIYPAALLALLNGRESLSTPNTSSLAQAQAQIHFTNLNETTSNSYTRNHVTMKSVALPLMRPSSTSPASAV</sequence>
<organism evidence="1 2">
    <name type="scientific">Pluteus cervinus</name>
    <dbReference type="NCBI Taxonomy" id="181527"/>
    <lineage>
        <taxon>Eukaryota</taxon>
        <taxon>Fungi</taxon>
        <taxon>Dikarya</taxon>
        <taxon>Basidiomycota</taxon>
        <taxon>Agaricomycotina</taxon>
        <taxon>Agaricomycetes</taxon>
        <taxon>Agaricomycetidae</taxon>
        <taxon>Agaricales</taxon>
        <taxon>Pluteineae</taxon>
        <taxon>Pluteaceae</taxon>
        <taxon>Pluteus</taxon>
    </lineage>
</organism>
<name>A0ACD3AJK7_9AGAR</name>
<protein>
    <submittedName>
        <fullName evidence="1">Uncharacterized protein</fullName>
    </submittedName>
</protein>
<dbReference type="Proteomes" id="UP000308600">
    <property type="component" value="Unassembled WGS sequence"/>
</dbReference>
<accession>A0ACD3AJK7</accession>
<dbReference type="EMBL" id="ML208450">
    <property type="protein sequence ID" value="TFK65047.1"/>
    <property type="molecule type" value="Genomic_DNA"/>
</dbReference>
<keyword evidence="2" id="KW-1185">Reference proteome</keyword>
<gene>
    <name evidence="1" type="ORF">BDN72DRAFT_218808</name>
</gene>
<reference evidence="1 2" key="1">
    <citation type="journal article" date="2019" name="Nat. Ecol. Evol.">
        <title>Megaphylogeny resolves global patterns of mushroom evolution.</title>
        <authorList>
            <person name="Varga T."/>
            <person name="Krizsan K."/>
            <person name="Foldi C."/>
            <person name="Dima B."/>
            <person name="Sanchez-Garcia M."/>
            <person name="Sanchez-Ramirez S."/>
            <person name="Szollosi G.J."/>
            <person name="Szarkandi J.G."/>
            <person name="Papp V."/>
            <person name="Albert L."/>
            <person name="Andreopoulos W."/>
            <person name="Angelini C."/>
            <person name="Antonin V."/>
            <person name="Barry K.W."/>
            <person name="Bougher N.L."/>
            <person name="Buchanan P."/>
            <person name="Buyck B."/>
            <person name="Bense V."/>
            <person name="Catcheside P."/>
            <person name="Chovatia M."/>
            <person name="Cooper J."/>
            <person name="Damon W."/>
            <person name="Desjardin D."/>
            <person name="Finy P."/>
            <person name="Geml J."/>
            <person name="Haridas S."/>
            <person name="Hughes K."/>
            <person name="Justo A."/>
            <person name="Karasinski D."/>
            <person name="Kautmanova I."/>
            <person name="Kiss B."/>
            <person name="Kocsube S."/>
            <person name="Kotiranta H."/>
            <person name="LaButti K.M."/>
            <person name="Lechner B.E."/>
            <person name="Liimatainen K."/>
            <person name="Lipzen A."/>
            <person name="Lukacs Z."/>
            <person name="Mihaltcheva S."/>
            <person name="Morgado L.N."/>
            <person name="Niskanen T."/>
            <person name="Noordeloos M.E."/>
            <person name="Ohm R.A."/>
            <person name="Ortiz-Santana B."/>
            <person name="Ovrebo C."/>
            <person name="Racz N."/>
            <person name="Riley R."/>
            <person name="Savchenko A."/>
            <person name="Shiryaev A."/>
            <person name="Soop K."/>
            <person name="Spirin V."/>
            <person name="Szebenyi C."/>
            <person name="Tomsovsky M."/>
            <person name="Tulloss R.E."/>
            <person name="Uehling J."/>
            <person name="Grigoriev I.V."/>
            <person name="Vagvolgyi C."/>
            <person name="Papp T."/>
            <person name="Martin F.M."/>
            <person name="Miettinen O."/>
            <person name="Hibbett D.S."/>
            <person name="Nagy L.G."/>
        </authorList>
    </citation>
    <scope>NUCLEOTIDE SEQUENCE [LARGE SCALE GENOMIC DNA]</scope>
    <source>
        <strain evidence="1 2">NL-1719</strain>
    </source>
</reference>
<evidence type="ECO:0000313" key="1">
    <source>
        <dbReference type="EMBL" id="TFK65047.1"/>
    </source>
</evidence>
<proteinExistence type="predicted"/>